<feature type="region of interest" description="Disordered" evidence="1">
    <location>
        <begin position="760"/>
        <end position="787"/>
    </location>
</feature>
<evidence type="ECO:0000256" key="1">
    <source>
        <dbReference type="SAM" id="MobiDB-lite"/>
    </source>
</evidence>
<keyword evidence="4" id="KW-1185">Reference proteome</keyword>
<evidence type="ECO:0000313" key="3">
    <source>
        <dbReference type="EMBL" id="MFK2916760.1"/>
    </source>
</evidence>
<dbReference type="Proteomes" id="UP001620408">
    <property type="component" value="Unassembled WGS sequence"/>
</dbReference>
<comment type="caution">
    <text evidence="3">The sequence shown here is derived from an EMBL/GenBank/DDBJ whole genome shotgun (WGS) entry which is preliminary data.</text>
</comment>
<proteinExistence type="predicted"/>
<dbReference type="PANTHER" id="PTHR33840:SF1">
    <property type="entry name" value="TLE1 PHOSPHOLIPASE DOMAIN-CONTAINING PROTEIN"/>
    <property type="match status" value="1"/>
</dbReference>
<evidence type="ECO:0000259" key="2">
    <source>
        <dbReference type="Pfam" id="PF09994"/>
    </source>
</evidence>
<sequence>MGVPKDYMNVDGLPSDGVGHDVASPEQLAKFDEARETLSRFRTPILVHADNPHERLFIAAFDGTGNDKFADPTHATNVAKISDQIEAAHEAGNKQVYVNYLEGPGTQSNPLMRTWDLATGFSYEDRLEKMYKDLVKQAWEWQQADPHVQIRVHSIGFSRGASQAAGFTQLLHERGIRDITSRTIDVEGREIYTRHIAPPGQTLQTVGLFDPVATGEPMNYDRRPAPSVVSGLQLTALDEHRAAFPSDQVMQPGLSEDGRFLNVMVPGAHSDVGGSYHRDGLAARSCNLMIDYCNAMGDKPYLHKYYEPNDPRLNVVHRSWEGMLPYQLDPREAVRGEPSGTNTQLAPMRVTEAGELPHSPSPLAPELAERVYTLPRQGVPIGPVPAARDTRLPLVADPHAAALEAGHSVSLAPKVAATLGAAAVAYDATTTFHRAVDLQHQGNLAGSQSTIVHFAGRNIGMLAGAELTATVGAVLGVESGPGMLVTGALGGIAGAVGGDKVADAVDTYRIYHQDDPHGQTWRYDPKQPQQGWTRDLPPLPDTPHGQHIQADPALSDRLNYQASSTAVELQLARPFTPVDPYTQPAGPHDTPSQIDAPWTRDAQTKQWSRTVTDQVMEHGLKSAHAEVATPQRAGQLDVAAQNTIADNLAHSQRGMAERYQAAYQHYGWQQHGPMPAAVADALRAPANTVQASDGHTYTRTADGQWTTPSRVFGTNAAEGNVRDELDATQLAGNANAAAASSEAAAAPQTPVAANRRACVHPDWRRTHAPRRRCTAAMPPPNGRRRRR</sequence>
<name>A0ABW8K2E9_9GAMM</name>
<dbReference type="InterPro" id="IPR018712">
    <property type="entry name" value="Tle1-like_cat"/>
</dbReference>
<dbReference type="Pfam" id="PF09994">
    <property type="entry name" value="T6SS_Tle1-like_cat"/>
    <property type="match status" value="1"/>
</dbReference>
<gene>
    <name evidence="3" type="ORF">ISS97_05750</name>
</gene>
<dbReference type="RefSeq" id="WP_379987198.1">
    <property type="nucleotide sequence ID" value="NZ_JADIKD010000008.1"/>
</dbReference>
<accession>A0ABW8K2E9</accession>
<reference evidence="3 4" key="1">
    <citation type="submission" date="2020-10" db="EMBL/GenBank/DDBJ databases">
        <title>Phylogeny of dyella-like bacteria.</title>
        <authorList>
            <person name="Fu J."/>
        </authorList>
    </citation>
    <scope>NUCLEOTIDE SEQUENCE [LARGE SCALE GENOMIC DNA]</scope>
    <source>
        <strain evidence="3 4">BB4</strain>
    </source>
</reference>
<dbReference type="PANTHER" id="PTHR33840">
    <property type="match status" value="1"/>
</dbReference>
<evidence type="ECO:0000313" key="4">
    <source>
        <dbReference type="Proteomes" id="UP001620408"/>
    </source>
</evidence>
<feature type="domain" description="T6SS Phospholipase effector Tle1-like catalytic" evidence="2">
    <location>
        <begin position="57"/>
        <end position="289"/>
    </location>
</feature>
<dbReference type="EMBL" id="JADIKD010000008">
    <property type="protein sequence ID" value="MFK2916760.1"/>
    <property type="molecule type" value="Genomic_DNA"/>
</dbReference>
<organism evidence="3 4">
    <name type="scientific">Dyella koreensis</name>
    <dbReference type="NCBI Taxonomy" id="311235"/>
    <lineage>
        <taxon>Bacteria</taxon>
        <taxon>Pseudomonadati</taxon>
        <taxon>Pseudomonadota</taxon>
        <taxon>Gammaproteobacteria</taxon>
        <taxon>Lysobacterales</taxon>
        <taxon>Rhodanobacteraceae</taxon>
        <taxon>Dyella</taxon>
    </lineage>
</organism>
<protein>
    <submittedName>
        <fullName evidence="3">DUF2235 domain-containing protein</fullName>
    </submittedName>
</protein>